<dbReference type="RefSeq" id="WP_160202292.1">
    <property type="nucleotide sequence ID" value="NZ_QXWK01000018.1"/>
</dbReference>
<organism evidence="1 2">
    <name type="scientific">Anaerotruncus colihominis</name>
    <dbReference type="NCBI Taxonomy" id="169435"/>
    <lineage>
        <taxon>Bacteria</taxon>
        <taxon>Bacillati</taxon>
        <taxon>Bacillota</taxon>
        <taxon>Clostridia</taxon>
        <taxon>Eubacteriales</taxon>
        <taxon>Oscillospiraceae</taxon>
        <taxon>Anaerotruncus</taxon>
    </lineage>
</organism>
<sequence>MKKQDENLTKIWQRYQKCKDYLDKKSLIKKTNENWNFYIGNQWEGMESGGEKLPVLNFIEPVIKYKVGVVSQNMMTAVYSDLNSNKDTQKICEILNKMFAESWDKGKMNACAWEVIEAAAVQGDAYAYWGECDSKVPPQVLANTTVLLADENITDIQAQPYVLIVERLNVESVRKIAEKNGVSKEELALIRSDDNKDMQIVNQDEVSDKVTSILCMSKNADGYVEIARSTKSVVYEPAHVVRSTNNDGEYIGTGLRSYPIVPFIWKKRPNSARGVSEVAQLIPNQLEVNKTIARRSVTVKLTAYPRIAYDRNAVTNPEDLDKTGAPIEVNGGAQSVNQMVSYLNATNISSDADKLLSDLLTMTRELAGAGDYATGNVNPEQASGQAILAVRDQAQIPLNKQISQYQQFVEDVALLFFDIWVAFNPNGLEYEGSLEDGIDPMMQDMPDIIPIEQVESIRPSVRVDVSQDNAWSKLAEQQWLDNVFERQQITFEEYVELCNSNAVPKAKLQAVLKKRQAMQQEQQMMQQQMQEQIPQEEMLIG</sequence>
<evidence type="ECO:0008006" key="3">
    <source>
        <dbReference type="Google" id="ProtNLM"/>
    </source>
</evidence>
<protein>
    <recommendedName>
        <fullName evidence="3">Phage portal protein</fullName>
    </recommendedName>
</protein>
<dbReference type="AlphaFoldDB" id="A0A845QLL8"/>
<gene>
    <name evidence="1" type="ORF">D0435_10115</name>
</gene>
<evidence type="ECO:0000313" key="1">
    <source>
        <dbReference type="EMBL" id="NBH62005.1"/>
    </source>
</evidence>
<name>A0A845QLL8_9FIRM</name>
<accession>A0A845QLL8</accession>
<keyword evidence="2" id="KW-1185">Reference proteome</keyword>
<proteinExistence type="predicted"/>
<evidence type="ECO:0000313" key="2">
    <source>
        <dbReference type="Proteomes" id="UP000446866"/>
    </source>
</evidence>
<dbReference type="Proteomes" id="UP000446866">
    <property type="component" value="Unassembled WGS sequence"/>
</dbReference>
<dbReference type="EMBL" id="QXWK01000018">
    <property type="protein sequence ID" value="NBH62005.1"/>
    <property type="molecule type" value="Genomic_DNA"/>
</dbReference>
<comment type="caution">
    <text evidence="1">The sequence shown here is derived from an EMBL/GenBank/DDBJ whole genome shotgun (WGS) entry which is preliminary data.</text>
</comment>
<reference evidence="1 2" key="1">
    <citation type="submission" date="2018-08" db="EMBL/GenBank/DDBJ databases">
        <title>Murine metabolic-syndrome-specific gut microbial biobank.</title>
        <authorList>
            <person name="Liu C."/>
        </authorList>
    </citation>
    <scope>NUCLEOTIDE SEQUENCE [LARGE SCALE GENOMIC DNA]</scope>
    <source>
        <strain evidence="1 2">28</strain>
    </source>
</reference>